<protein>
    <recommendedName>
        <fullName evidence="3">DUF4806 domain-containing protein</fullName>
    </recommendedName>
</protein>
<proteinExistence type="predicted"/>
<dbReference type="Proteomes" id="UP001162164">
    <property type="component" value="Unassembled WGS sequence"/>
</dbReference>
<dbReference type="EMBL" id="JAPWTJ010000481">
    <property type="protein sequence ID" value="KAJ8978046.1"/>
    <property type="molecule type" value="Genomic_DNA"/>
</dbReference>
<accession>A0ABQ9JIK7</accession>
<organism evidence="1 2">
    <name type="scientific">Molorchus minor</name>
    <dbReference type="NCBI Taxonomy" id="1323400"/>
    <lineage>
        <taxon>Eukaryota</taxon>
        <taxon>Metazoa</taxon>
        <taxon>Ecdysozoa</taxon>
        <taxon>Arthropoda</taxon>
        <taxon>Hexapoda</taxon>
        <taxon>Insecta</taxon>
        <taxon>Pterygota</taxon>
        <taxon>Neoptera</taxon>
        <taxon>Endopterygota</taxon>
        <taxon>Coleoptera</taxon>
        <taxon>Polyphaga</taxon>
        <taxon>Cucujiformia</taxon>
        <taxon>Chrysomeloidea</taxon>
        <taxon>Cerambycidae</taxon>
        <taxon>Lamiinae</taxon>
        <taxon>Monochamini</taxon>
        <taxon>Molorchus</taxon>
    </lineage>
</organism>
<evidence type="ECO:0008006" key="3">
    <source>
        <dbReference type="Google" id="ProtNLM"/>
    </source>
</evidence>
<name>A0ABQ9JIK7_9CUCU</name>
<sequence length="131" mass="15178">MPREFSNLSERQRRHYQVLSNYQMKIITQSVLLTVLLKSLTTSTKLVYKNQNPLNLLIRHLKALGGRDGRDHLFRSLASVFTNQLATQCSWHGQRGNFELNNLSFMKLITDIVACQYVNTITISDTEIFLF</sequence>
<gene>
    <name evidence="1" type="ORF">NQ317_009563</name>
</gene>
<evidence type="ECO:0000313" key="1">
    <source>
        <dbReference type="EMBL" id="KAJ8978046.1"/>
    </source>
</evidence>
<comment type="caution">
    <text evidence="1">The sequence shown here is derived from an EMBL/GenBank/DDBJ whole genome shotgun (WGS) entry which is preliminary data.</text>
</comment>
<keyword evidence="2" id="KW-1185">Reference proteome</keyword>
<reference evidence="1" key="1">
    <citation type="journal article" date="2023" name="Insect Mol. Biol.">
        <title>Genome sequencing provides insights into the evolution of gene families encoding plant cell wall-degrading enzymes in longhorned beetles.</title>
        <authorList>
            <person name="Shin N.R."/>
            <person name="Okamura Y."/>
            <person name="Kirsch R."/>
            <person name="Pauchet Y."/>
        </authorList>
    </citation>
    <scope>NUCLEOTIDE SEQUENCE</scope>
    <source>
        <strain evidence="1">MMC_N1</strain>
    </source>
</reference>
<evidence type="ECO:0000313" key="2">
    <source>
        <dbReference type="Proteomes" id="UP001162164"/>
    </source>
</evidence>